<dbReference type="AlphaFoldDB" id="A0A5B7I480"/>
<dbReference type="EMBL" id="VSRR010043805">
    <property type="protein sequence ID" value="MPC76629.1"/>
    <property type="molecule type" value="Genomic_DNA"/>
</dbReference>
<accession>A0A5B7I480</accession>
<evidence type="ECO:0000313" key="2">
    <source>
        <dbReference type="Proteomes" id="UP000324222"/>
    </source>
</evidence>
<name>A0A5B7I480_PORTR</name>
<reference evidence="1 2" key="1">
    <citation type="submission" date="2019-05" db="EMBL/GenBank/DDBJ databases">
        <title>Another draft genome of Portunus trituberculatus and its Hox gene families provides insights of decapod evolution.</title>
        <authorList>
            <person name="Jeong J.-H."/>
            <person name="Song I."/>
            <person name="Kim S."/>
            <person name="Choi T."/>
            <person name="Kim D."/>
            <person name="Ryu S."/>
            <person name="Kim W."/>
        </authorList>
    </citation>
    <scope>NUCLEOTIDE SEQUENCE [LARGE SCALE GENOMIC DNA]</scope>
    <source>
        <tissue evidence="1">Muscle</tissue>
    </source>
</reference>
<proteinExistence type="predicted"/>
<gene>
    <name evidence="1" type="ORF">E2C01_071046</name>
</gene>
<organism evidence="1 2">
    <name type="scientific">Portunus trituberculatus</name>
    <name type="common">Swimming crab</name>
    <name type="synonym">Neptunus trituberculatus</name>
    <dbReference type="NCBI Taxonomy" id="210409"/>
    <lineage>
        <taxon>Eukaryota</taxon>
        <taxon>Metazoa</taxon>
        <taxon>Ecdysozoa</taxon>
        <taxon>Arthropoda</taxon>
        <taxon>Crustacea</taxon>
        <taxon>Multicrustacea</taxon>
        <taxon>Malacostraca</taxon>
        <taxon>Eumalacostraca</taxon>
        <taxon>Eucarida</taxon>
        <taxon>Decapoda</taxon>
        <taxon>Pleocyemata</taxon>
        <taxon>Brachyura</taxon>
        <taxon>Eubrachyura</taxon>
        <taxon>Portunoidea</taxon>
        <taxon>Portunidae</taxon>
        <taxon>Portuninae</taxon>
        <taxon>Portunus</taxon>
    </lineage>
</organism>
<dbReference type="Proteomes" id="UP000324222">
    <property type="component" value="Unassembled WGS sequence"/>
</dbReference>
<evidence type="ECO:0000313" key="1">
    <source>
        <dbReference type="EMBL" id="MPC76629.1"/>
    </source>
</evidence>
<sequence>MSANRALHVKTDSDTACATLHNIAIMNNIPLETENDLQLEENANDIDIDGDDDDVGPRGVRRARYIELHF</sequence>
<keyword evidence="2" id="KW-1185">Reference proteome</keyword>
<comment type="caution">
    <text evidence="1">The sequence shown here is derived from an EMBL/GenBank/DDBJ whole genome shotgun (WGS) entry which is preliminary data.</text>
</comment>
<protein>
    <submittedName>
        <fullName evidence="1">Uncharacterized protein</fullName>
    </submittedName>
</protein>